<feature type="transmembrane region" description="Helical" evidence="8">
    <location>
        <begin position="195"/>
        <end position="215"/>
    </location>
</feature>
<keyword evidence="3 8" id="KW-0812">Transmembrane</keyword>
<dbReference type="GO" id="GO:0015031">
    <property type="term" value="P:protein transport"/>
    <property type="evidence" value="ECO:0007669"/>
    <property type="project" value="InterPro"/>
</dbReference>
<evidence type="ECO:0000256" key="7">
    <source>
        <dbReference type="SAM" id="MobiDB-lite"/>
    </source>
</evidence>
<evidence type="ECO:0000256" key="2">
    <source>
        <dbReference type="ARBA" id="ARBA00009816"/>
    </source>
</evidence>
<dbReference type="InterPro" id="IPR018469">
    <property type="entry name" value="Dual_oxidase_maturation_fac"/>
</dbReference>
<protein>
    <submittedName>
        <fullName evidence="10">Dual oxidase maturation factor 1</fullName>
    </submittedName>
</protein>
<keyword evidence="9" id="KW-1185">Reference proteome</keyword>
<dbReference type="OrthoDB" id="10042652at2759"/>
<feature type="transmembrane region" description="Helical" evidence="8">
    <location>
        <begin position="264"/>
        <end position="286"/>
    </location>
</feature>
<dbReference type="Pfam" id="PF10204">
    <property type="entry name" value="DuoxA"/>
    <property type="match status" value="1"/>
</dbReference>
<evidence type="ECO:0000256" key="6">
    <source>
        <dbReference type="ARBA" id="ARBA00023180"/>
    </source>
</evidence>
<keyword evidence="5 8" id="KW-0472">Membrane</keyword>
<dbReference type="Proteomes" id="UP000694866">
    <property type="component" value="Unplaced"/>
</dbReference>
<dbReference type="AlphaFoldDB" id="A0A9R1THP2"/>
<gene>
    <name evidence="10" type="primary">LOC105270518</name>
</gene>
<evidence type="ECO:0000313" key="9">
    <source>
        <dbReference type="Proteomes" id="UP000694866"/>
    </source>
</evidence>
<evidence type="ECO:0000313" key="10">
    <source>
        <dbReference type="RefSeq" id="XP_011309827.1"/>
    </source>
</evidence>
<feature type="transmembrane region" description="Helical" evidence="8">
    <location>
        <begin position="28"/>
        <end position="49"/>
    </location>
</feature>
<keyword evidence="4 8" id="KW-1133">Transmembrane helix</keyword>
<evidence type="ECO:0000256" key="1">
    <source>
        <dbReference type="ARBA" id="ARBA00004141"/>
    </source>
</evidence>
<proteinExistence type="inferred from homology"/>
<dbReference type="PANTHER" id="PTHR31158">
    <property type="entry name" value="DUAL OXIDASE 2"/>
    <property type="match status" value="1"/>
</dbReference>
<comment type="similarity">
    <text evidence="2">Belongs to the DUOXA family.</text>
</comment>
<comment type="subcellular location">
    <subcellularLocation>
        <location evidence="1">Membrane</location>
        <topology evidence="1">Multi-pass membrane protein</topology>
    </subcellularLocation>
</comment>
<organism evidence="9 10">
    <name type="scientific">Fopius arisanus</name>
    <dbReference type="NCBI Taxonomy" id="64838"/>
    <lineage>
        <taxon>Eukaryota</taxon>
        <taxon>Metazoa</taxon>
        <taxon>Ecdysozoa</taxon>
        <taxon>Arthropoda</taxon>
        <taxon>Hexapoda</taxon>
        <taxon>Insecta</taxon>
        <taxon>Pterygota</taxon>
        <taxon>Neoptera</taxon>
        <taxon>Endopterygota</taxon>
        <taxon>Hymenoptera</taxon>
        <taxon>Apocrita</taxon>
        <taxon>Ichneumonoidea</taxon>
        <taxon>Braconidae</taxon>
        <taxon>Opiinae</taxon>
        <taxon>Fopius</taxon>
    </lineage>
</organism>
<dbReference type="GeneID" id="105270518"/>
<dbReference type="GO" id="GO:0005789">
    <property type="term" value="C:endoplasmic reticulum membrane"/>
    <property type="evidence" value="ECO:0007669"/>
    <property type="project" value="InterPro"/>
</dbReference>
<accession>A0A9R1THP2</accession>
<dbReference type="RefSeq" id="XP_011309827.1">
    <property type="nucleotide sequence ID" value="XM_011311525.1"/>
</dbReference>
<sequence length="409" mass="46191">MFGLARFEGFPSMFGHNRTPVTVDLDEIFILFVFIVLLVTGLAVTLGYGKKKSLCAIFKVGVSVFIGGSLMISNYGQEWEVSHIETKTPYRAGVSTEIYAAIGIKIGLRSVNVTLKANPKPNTPLAGETIDYNERFPWTWDQGRFGFGPNSGLLQRTFREAQRKGLPIPILWVVDYFIIDGENIRFGRFYRTAGWYCHILLWAALPAWILANIFLQSVGRYAAYFTGLVGFLELLSCIIWASVRNPIPLEIPFEQATLKTTYGFSFWLALSTGILSLLIAAVLIVMDLRCPNVLSNFLGINILDQYDEYVVRANELDYMRDKTNKDGSMELGRMSAFPDKDDGVVLLKRRSTVKRAQKDLLRVGYVPVKIPHYDDVYYNHPVNPGTSNDGVESDERPLLLPRRKKMTIN</sequence>
<evidence type="ECO:0000256" key="8">
    <source>
        <dbReference type="SAM" id="Phobius"/>
    </source>
</evidence>
<dbReference type="KEGG" id="fas:105270518"/>
<evidence type="ECO:0000256" key="4">
    <source>
        <dbReference type="ARBA" id="ARBA00022989"/>
    </source>
</evidence>
<dbReference type="PANTHER" id="PTHR31158:SF1">
    <property type="entry name" value="DOXA1 FACTOR-RELATED"/>
    <property type="match status" value="1"/>
</dbReference>
<keyword evidence="6" id="KW-0325">Glycoprotein</keyword>
<name>A0A9R1THP2_9HYME</name>
<evidence type="ECO:0000256" key="3">
    <source>
        <dbReference type="ARBA" id="ARBA00022692"/>
    </source>
</evidence>
<feature type="region of interest" description="Disordered" evidence="7">
    <location>
        <begin position="381"/>
        <end position="409"/>
    </location>
</feature>
<evidence type="ECO:0000256" key="5">
    <source>
        <dbReference type="ARBA" id="ARBA00023136"/>
    </source>
</evidence>
<feature type="transmembrane region" description="Helical" evidence="8">
    <location>
        <begin position="221"/>
        <end position="243"/>
    </location>
</feature>
<reference evidence="10" key="1">
    <citation type="submission" date="2025-08" db="UniProtKB">
        <authorList>
            <consortium name="RefSeq"/>
        </authorList>
    </citation>
    <scope>IDENTIFICATION</scope>
    <source>
        <strain evidence="10">USDA-PBARC FA_bdor</strain>
        <tissue evidence="10">Whole organism</tissue>
    </source>
</reference>